<reference evidence="1 2" key="1">
    <citation type="journal article" date="2012" name="Front. Microbiol.">
        <title>Draft Genome Sequence of the Virulent Strain 01-B526 of the Fish Pathogen Aeromonas salmonicida.</title>
        <authorList>
            <person name="Charette S.J."/>
            <person name="Brochu F."/>
            <person name="Boyle B."/>
            <person name="Filion G."/>
            <person name="Tanaka K.H."/>
            <person name="Derome N."/>
        </authorList>
    </citation>
    <scope>NUCLEOTIDE SEQUENCE [LARGE SCALE GENOMIC DNA]</scope>
    <source>
        <strain evidence="1 2">01-B526</strain>
    </source>
</reference>
<keyword evidence="2" id="KW-1185">Reference proteome</keyword>
<protein>
    <submittedName>
        <fullName evidence="1">Uncharacterized protein</fullName>
    </submittedName>
</protein>
<name>A0ABP2MYQ3_AERSS</name>
<proteinExistence type="predicted"/>
<evidence type="ECO:0000313" key="1">
    <source>
        <dbReference type="EMBL" id="EHI51849.1"/>
    </source>
</evidence>
<accession>A0ABP2MYQ3</accession>
<comment type="caution">
    <text evidence="1">The sequence shown here is derived from an EMBL/GenBank/DDBJ whole genome shotgun (WGS) entry which is preliminary data.</text>
</comment>
<evidence type="ECO:0000313" key="2">
    <source>
        <dbReference type="Proteomes" id="UP000006428"/>
    </source>
</evidence>
<dbReference type="Proteomes" id="UP000006428">
    <property type="component" value="Unassembled WGS sequence"/>
</dbReference>
<dbReference type="EMBL" id="AGVO01000052">
    <property type="protein sequence ID" value="EHI51849.1"/>
    <property type="molecule type" value="Genomic_DNA"/>
</dbReference>
<organism evidence="1 2">
    <name type="scientific">Aeromonas salmonicida subsp. salmonicida 01-B526</name>
    <dbReference type="NCBI Taxonomy" id="1076135"/>
    <lineage>
        <taxon>Bacteria</taxon>
        <taxon>Pseudomonadati</taxon>
        <taxon>Pseudomonadota</taxon>
        <taxon>Gammaproteobacteria</taxon>
        <taxon>Aeromonadales</taxon>
        <taxon>Aeromonadaceae</taxon>
        <taxon>Aeromonas</taxon>
    </lineage>
</organism>
<gene>
    <name evidence="1" type="ORF">IYQ_14323</name>
</gene>
<sequence>MKMMGELLMGLYLVSEGGRKGLSVSEIRTGCAKSGEILWLEK</sequence>